<dbReference type="HAMAP" id="MF_00003">
    <property type="entry name" value="RbfA"/>
    <property type="match status" value="1"/>
</dbReference>
<comment type="function">
    <text evidence="2">One of several proteins that assist in the late maturation steps of the functional core of the 30S ribosomal subunit. Associates with free 30S ribosomal subunits (but not with 30S subunits that are part of 70S ribosomes or polysomes). Required for efficient processing of 16S rRNA. May interact with the 5'-terminal helix region of 16S rRNA.</text>
</comment>
<gene>
    <name evidence="2" type="primary">rbfA</name>
    <name evidence="4" type="ORF">SAMN05216375_101234</name>
    <name evidence="3" type="ORF">TR210_34</name>
</gene>
<dbReference type="InterPro" id="IPR000238">
    <property type="entry name" value="RbfA"/>
</dbReference>
<name>A0A143Y5D0_9LACT</name>
<accession>A0A143Y5D0</accession>
<dbReference type="PROSITE" id="PS01319">
    <property type="entry name" value="RBFA"/>
    <property type="match status" value="1"/>
</dbReference>
<dbReference type="SUPFAM" id="SSF89919">
    <property type="entry name" value="Ribosome-binding factor A, RbfA"/>
    <property type="match status" value="1"/>
</dbReference>
<keyword evidence="2" id="KW-0963">Cytoplasm</keyword>
<keyword evidence="6" id="KW-1185">Reference proteome</keyword>
<evidence type="ECO:0000313" key="6">
    <source>
        <dbReference type="Proteomes" id="UP000199280"/>
    </source>
</evidence>
<evidence type="ECO:0000313" key="4">
    <source>
        <dbReference type="EMBL" id="SEI57080.1"/>
    </source>
</evidence>
<dbReference type="GO" id="GO:0030490">
    <property type="term" value="P:maturation of SSU-rRNA"/>
    <property type="evidence" value="ECO:0007669"/>
    <property type="project" value="UniProtKB-UniRule"/>
</dbReference>
<protein>
    <recommendedName>
        <fullName evidence="2">Ribosome-binding factor A</fullName>
    </recommendedName>
</protein>
<dbReference type="STRING" id="640938.TR210_34"/>
<dbReference type="OrthoDB" id="307788at2"/>
<dbReference type="Proteomes" id="UP000199280">
    <property type="component" value="Unassembled WGS sequence"/>
</dbReference>
<dbReference type="GO" id="GO:0005829">
    <property type="term" value="C:cytosol"/>
    <property type="evidence" value="ECO:0007669"/>
    <property type="project" value="TreeGrafter"/>
</dbReference>
<evidence type="ECO:0000313" key="5">
    <source>
        <dbReference type="Proteomes" id="UP000076878"/>
    </source>
</evidence>
<dbReference type="InterPro" id="IPR015946">
    <property type="entry name" value="KH_dom-like_a/b"/>
</dbReference>
<comment type="subcellular location">
    <subcellularLocation>
        <location evidence="2">Cytoplasm</location>
    </subcellularLocation>
</comment>
<organism evidence="3 5">
    <name type="scientific">Trichococcus ilyis</name>
    <dbReference type="NCBI Taxonomy" id="640938"/>
    <lineage>
        <taxon>Bacteria</taxon>
        <taxon>Bacillati</taxon>
        <taxon>Bacillota</taxon>
        <taxon>Bacilli</taxon>
        <taxon>Lactobacillales</taxon>
        <taxon>Carnobacteriaceae</taxon>
        <taxon>Trichococcus</taxon>
    </lineage>
</organism>
<keyword evidence="1 2" id="KW-0690">Ribosome biogenesis</keyword>
<reference evidence="3 5" key="1">
    <citation type="submission" date="2016-02" db="EMBL/GenBank/DDBJ databases">
        <authorList>
            <person name="Wen L."/>
            <person name="He K."/>
            <person name="Yang H."/>
        </authorList>
    </citation>
    <scope>NUCLEOTIDE SEQUENCE [LARGE SCALE GENOMIC DNA]</scope>
    <source>
        <strain evidence="3">Trichococcus_R210</strain>
    </source>
</reference>
<dbReference type="AlphaFoldDB" id="A0A143Y5D0"/>
<dbReference type="PANTHER" id="PTHR33515">
    <property type="entry name" value="RIBOSOME-BINDING FACTOR A, CHLOROPLASTIC-RELATED"/>
    <property type="match status" value="1"/>
</dbReference>
<dbReference type="EMBL" id="FNYT01000001">
    <property type="protein sequence ID" value="SEI57080.1"/>
    <property type="molecule type" value="Genomic_DNA"/>
</dbReference>
<comment type="similarity">
    <text evidence="2">Belongs to the RbfA family.</text>
</comment>
<dbReference type="Gene3D" id="3.30.300.20">
    <property type="match status" value="1"/>
</dbReference>
<reference evidence="4 6" key="2">
    <citation type="submission" date="2016-10" db="EMBL/GenBank/DDBJ databases">
        <authorList>
            <person name="Varghese N."/>
            <person name="Submissions S."/>
        </authorList>
    </citation>
    <scope>NUCLEOTIDE SEQUENCE [LARGE SCALE GENOMIC DNA]</scope>
    <source>
        <strain evidence="4 6">DSM 22150</strain>
    </source>
</reference>
<proteinExistence type="inferred from homology"/>
<evidence type="ECO:0000313" key="3">
    <source>
        <dbReference type="EMBL" id="CZQ80187.1"/>
    </source>
</evidence>
<dbReference type="EMBL" id="FJNB01000001">
    <property type="protein sequence ID" value="CZQ80187.1"/>
    <property type="molecule type" value="Genomic_DNA"/>
</dbReference>
<dbReference type="PANTHER" id="PTHR33515:SF1">
    <property type="entry name" value="RIBOSOME-BINDING FACTOR A, CHLOROPLASTIC-RELATED"/>
    <property type="match status" value="1"/>
</dbReference>
<dbReference type="InterPro" id="IPR023799">
    <property type="entry name" value="RbfA_dom_sf"/>
</dbReference>
<evidence type="ECO:0000256" key="2">
    <source>
        <dbReference type="HAMAP-Rule" id="MF_00003"/>
    </source>
</evidence>
<comment type="subunit">
    <text evidence="2">Monomer. Binds 30S ribosomal subunits, but not 50S ribosomal subunits or 70S ribosomes.</text>
</comment>
<dbReference type="GO" id="GO:0043024">
    <property type="term" value="F:ribosomal small subunit binding"/>
    <property type="evidence" value="ECO:0007669"/>
    <property type="project" value="TreeGrafter"/>
</dbReference>
<dbReference type="RefSeq" id="WP_068620346.1">
    <property type="nucleotide sequence ID" value="NZ_FJNB01000001.1"/>
</dbReference>
<evidence type="ECO:0000256" key="1">
    <source>
        <dbReference type="ARBA" id="ARBA00022517"/>
    </source>
</evidence>
<dbReference type="Proteomes" id="UP000076878">
    <property type="component" value="Unassembled WGS sequence"/>
</dbReference>
<dbReference type="InterPro" id="IPR020053">
    <property type="entry name" value="Ribosome-bd_factorA_CS"/>
</dbReference>
<dbReference type="Pfam" id="PF02033">
    <property type="entry name" value="RBFA"/>
    <property type="match status" value="1"/>
</dbReference>
<sequence>MANFRAGRVKQEIQREVNDILAKRVKDPRVAHVNITDVEVTGDLQQATIYYSTLSELASDREKTQQGLDKATGLVRKELGMRLSLYKTPELIFKRDESVAYGSKIDELIRKMHEDEKK</sequence>
<dbReference type="NCBIfam" id="TIGR00082">
    <property type="entry name" value="rbfA"/>
    <property type="match status" value="1"/>
</dbReference>